<dbReference type="InterPro" id="IPR050584">
    <property type="entry name" value="Cholesterol_7-desaturase"/>
</dbReference>
<protein>
    <submittedName>
        <fullName evidence="7">Aromatic ring-hydroxylating dioxygenase subunit alpha</fullName>
    </submittedName>
</protein>
<gene>
    <name evidence="7" type="ORF">KOI35_27900</name>
</gene>
<dbReference type="SUPFAM" id="SSF50022">
    <property type="entry name" value="ISP domain"/>
    <property type="match status" value="1"/>
</dbReference>
<dbReference type="PANTHER" id="PTHR21266:SF60">
    <property type="entry name" value="3-KETOSTEROID-9-ALPHA-MONOOXYGENASE, OXYGENASE COMPONENT"/>
    <property type="match status" value="1"/>
</dbReference>
<comment type="caution">
    <text evidence="7">The sequence shown here is derived from an EMBL/GenBank/DDBJ whole genome shotgun (WGS) entry which is preliminary data.</text>
</comment>
<evidence type="ECO:0000313" key="8">
    <source>
        <dbReference type="Proteomes" id="UP001519654"/>
    </source>
</evidence>
<dbReference type="PROSITE" id="PS51296">
    <property type="entry name" value="RIESKE"/>
    <property type="match status" value="1"/>
</dbReference>
<dbReference type="Gene3D" id="2.102.10.10">
    <property type="entry name" value="Rieske [2Fe-2S] iron-sulphur domain"/>
    <property type="match status" value="1"/>
</dbReference>
<evidence type="ECO:0000256" key="3">
    <source>
        <dbReference type="ARBA" id="ARBA00023002"/>
    </source>
</evidence>
<evidence type="ECO:0000256" key="5">
    <source>
        <dbReference type="ARBA" id="ARBA00023014"/>
    </source>
</evidence>
<reference evidence="7 8" key="1">
    <citation type="submission" date="2021-06" db="EMBL/GenBank/DDBJ databases">
        <title>Actinoplanes lichenicola sp. nov., and Actinoplanes ovalisporus sp. nov., isolated from lichen in Thailand.</title>
        <authorList>
            <person name="Saeng-In P."/>
            <person name="Kanchanasin P."/>
            <person name="Yuki M."/>
            <person name="Kudo T."/>
            <person name="Ohkuma M."/>
            <person name="Phongsopitanun W."/>
            <person name="Tanasupawat S."/>
        </authorList>
    </citation>
    <scope>NUCLEOTIDE SEQUENCE [LARGE SCALE GENOMIC DNA]</scope>
    <source>
        <strain evidence="7 8">NBRC 110975</strain>
    </source>
</reference>
<dbReference type="GO" id="GO:0051213">
    <property type="term" value="F:dioxygenase activity"/>
    <property type="evidence" value="ECO:0007669"/>
    <property type="project" value="UniProtKB-KW"/>
</dbReference>
<dbReference type="Gene3D" id="3.90.380.10">
    <property type="entry name" value="Naphthalene 1,2-dioxygenase Alpha Subunit, Chain A, domain 1"/>
    <property type="match status" value="1"/>
</dbReference>
<dbReference type="Proteomes" id="UP001519654">
    <property type="component" value="Unassembled WGS sequence"/>
</dbReference>
<dbReference type="Pfam" id="PF00355">
    <property type="entry name" value="Rieske"/>
    <property type="match status" value="1"/>
</dbReference>
<feature type="domain" description="Rieske" evidence="6">
    <location>
        <begin position="7"/>
        <end position="108"/>
    </location>
</feature>
<keyword evidence="7" id="KW-0223">Dioxygenase</keyword>
<evidence type="ECO:0000259" key="6">
    <source>
        <dbReference type="PROSITE" id="PS51296"/>
    </source>
</evidence>
<dbReference type="RefSeq" id="WP_215791583.1">
    <property type="nucleotide sequence ID" value="NZ_JAHKKG010000008.1"/>
</dbReference>
<keyword evidence="8" id="KW-1185">Reference proteome</keyword>
<proteinExistence type="predicted"/>
<dbReference type="Pfam" id="PF19112">
    <property type="entry name" value="VanA_C"/>
    <property type="match status" value="1"/>
</dbReference>
<keyword evidence="4" id="KW-0408">Iron</keyword>
<dbReference type="InterPro" id="IPR036922">
    <property type="entry name" value="Rieske_2Fe-2S_sf"/>
</dbReference>
<evidence type="ECO:0000313" key="7">
    <source>
        <dbReference type="EMBL" id="MBU2667340.1"/>
    </source>
</evidence>
<keyword evidence="1" id="KW-0001">2Fe-2S</keyword>
<evidence type="ECO:0000256" key="2">
    <source>
        <dbReference type="ARBA" id="ARBA00022723"/>
    </source>
</evidence>
<dbReference type="EMBL" id="JAHKKG010000008">
    <property type="protein sequence ID" value="MBU2667340.1"/>
    <property type="molecule type" value="Genomic_DNA"/>
</dbReference>
<sequence>MYPTHCWYVAATGAEVTDVPLGRRALGQGLALYRTPAGRVVALEDRDAHAPYPLSLGHLDGELIVSAYSGFAYDPDGRCVRVPTQPEVPYGAGVRAFPVVEQDGLVWVWFAGAGLAGLRHPPRTPWLADDAWSTFGDEWTTGAGALLLHENFADITHVAVVDPLIAPPALSAGPVPGLDVEVSETSVAFTRDYPPARLAAWHAPLIDAKEDELFRQREQGRFVSPALWVDSWDVTSDRRPEPYTFRFTHAVTPVGATTTRHIWRVSRNFAAGDEVSAQLTPLFREYYRRVRDILETMQRVLDEDGPRPEVRVAADAAAIQVRKIVGRMVADETTVLQERR</sequence>
<dbReference type="SUPFAM" id="SSF55961">
    <property type="entry name" value="Bet v1-like"/>
    <property type="match status" value="1"/>
</dbReference>
<dbReference type="InterPro" id="IPR017941">
    <property type="entry name" value="Rieske_2Fe-2S"/>
</dbReference>
<keyword evidence="3" id="KW-0560">Oxidoreductase</keyword>
<dbReference type="PANTHER" id="PTHR21266">
    <property type="entry name" value="IRON-SULFUR DOMAIN CONTAINING PROTEIN"/>
    <property type="match status" value="1"/>
</dbReference>
<keyword evidence="5" id="KW-0411">Iron-sulfur</keyword>
<name>A0ABS5YV96_9ACTN</name>
<dbReference type="InterPro" id="IPR044043">
    <property type="entry name" value="VanA_C_cat"/>
</dbReference>
<keyword evidence="2" id="KW-0479">Metal-binding</keyword>
<evidence type="ECO:0000256" key="4">
    <source>
        <dbReference type="ARBA" id="ARBA00023004"/>
    </source>
</evidence>
<organism evidence="7 8">
    <name type="scientific">Paractinoplanes bogorensis</name>
    <dbReference type="NCBI Taxonomy" id="1610840"/>
    <lineage>
        <taxon>Bacteria</taxon>
        <taxon>Bacillati</taxon>
        <taxon>Actinomycetota</taxon>
        <taxon>Actinomycetes</taxon>
        <taxon>Micromonosporales</taxon>
        <taxon>Micromonosporaceae</taxon>
        <taxon>Paractinoplanes</taxon>
    </lineage>
</organism>
<evidence type="ECO:0000256" key="1">
    <source>
        <dbReference type="ARBA" id="ARBA00022714"/>
    </source>
</evidence>
<accession>A0ABS5YV96</accession>